<reference evidence="1 2" key="1">
    <citation type="submission" date="2019-07" db="EMBL/GenBank/DDBJ databases">
        <title>Genome sequencing of the stress-tolerant strain Azospirillum brasilense Az19.</title>
        <authorList>
            <person name="Maroniche G.A."/>
            <person name="Garcia J.E."/>
            <person name="Pagnussat L."/>
            <person name="Amenta M."/>
            <person name="Creus C.M."/>
        </authorList>
    </citation>
    <scope>NUCLEOTIDE SEQUENCE [LARGE SCALE GENOMIC DNA]</scope>
    <source>
        <strain evidence="1 2">Az19</strain>
    </source>
</reference>
<evidence type="ECO:0000313" key="1">
    <source>
        <dbReference type="EMBL" id="KAA1054715.1"/>
    </source>
</evidence>
<organism evidence="1 2">
    <name type="scientific">Azospirillum argentinense</name>
    <dbReference type="NCBI Taxonomy" id="2970906"/>
    <lineage>
        <taxon>Bacteria</taxon>
        <taxon>Pseudomonadati</taxon>
        <taxon>Pseudomonadota</taxon>
        <taxon>Alphaproteobacteria</taxon>
        <taxon>Rhodospirillales</taxon>
        <taxon>Azospirillaceae</taxon>
        <taxon>Azospirillum</taxon>
    </lineage>
</organism>
<name>A0A5B0KS06_9PROT</name>
<evidence type="ECO:0008006" key="3">
    <source>
        <dbReference type="Google" id="ProtNLM"/>
    </source>
</evidence>
<evidence type="ECO:0000313" key="2">
    <source>
        <dbReference type="Proteomes" id="UP000325333"/>
    </source>
</evidence>
<protein>
    <recommendedName>
        <fullName evidence="3">Protein FlaF</fullName>
    </recommendedName>
</protein>
<comment type="caution">
    <text evidence="1">The sequence shown here is derived from an EMBL/GenBank/DDBJ whole genome shotgun (WGS) entry which is preliminary data.</text>
</comment>
<sequence length="191" mass="20920">MTSGTNAGDSIMAKRKTATAKTVEAAPSLEAAEALATDTGAEIVLNTNFAAIEQDAVALLHAASLLVEADTPEKASQALDHNLRLWVAIKTVLQNEENTLESEVKANLRNLAQYVTVTTMEATRGSIEASKMVSLSRINMHIAEGLLHGQKNRMVQERAYEIWEREGRPNGREMDHWLLAEAEIADLLNNR</sequence>
<dbReference type="AlphaFoldDB" id="A0A5B0KS06"/>
<dbReference type="Pfam" id="PF11154">
    <property type="entry name" value="DUF2934"/>
    <property type="match status" value="1"/>
</dbReference>
<proteinExistence type="predicted"/>
<dbReference type="Pfam" id="PF07309">
    <property type="entry name" value="FlaF"/>
    <property type="match status" value="1"/>
</dbReference>
<gene>
    <name evidence="1" type="ORF">FH063_005991</name>
</gene>
<dbReference type="GO" id="GO:0044781">
    <property type="term" value="P:bacterial-type flagellum organization"/>
    <property type="evidence" value="ECO:0007669"/>
    <property type="project" value="InterPro"/>
</dbReference>
<dbReference type="Proteomes" id="UP000325333">
    <property type="component" value="Unassembled WGS sequence"/>
</dbReference>
<dbReference type="InterPro" id="IPR021327">
    <property type="entry name" value="DUF2934"/>
</dbReference>
<accession>A0A5B0KS06</accession>
<dbReference type="InterPro" id="IPR010845">
    <property type="entry name" value="FlaF"/>
</dbReference>
<dbReference type="EMBL" id="VEWN01000008">
    <property type="protein sequence ID" value="KAA1054715.1"/>
    <property type="molecule type" value="Genomic_DNA"/>
</dbReference>